<dbReference type="EMBL" id="BAABBP010000009">
    <property type="protein sequence ID" value="GAA3991900.1"/>
    <property type="molecule type" value="Genomic_DNA"/>
</dbReference>
<keyword evidence="1" id="KW-0862">Zinc</keyword>
<comment type="caution">
    <text evidence="4">The sequence shown here is derived from an EMBL/GenBank/DDBJ whole genome shotgun (WGS) entry which is preliminary data.</text>
</comment>
<dbReference type="PANTHER" id="PTHR38133:SF1">
    <property type="entry name" value="SLR1429 PROTEIN"/>
    <property type="match status" value="1"/>
</dbReference>
<evidence type="ECO:0000313" key="4">
    <source>
        <dbReference type="EMBL" id="GAA3991900.1"/>
    </source>
</evidence>
<accession>A0ABP7R4L5</accession>
<dbReference type="PANTHER" id="PTHR38133">
    <property type="entry name" value="SLR1429 PROTEIN"/>
    <property type="match status" value="1"/>
</dbReference>
<dbReference type="Pfam" id="PF04434">
    <property type="entry name" value="SWIM"/>
    <property type="match status" value="1"/>
</dbReference>
<evidence type="ECO:0000313" key="5">
    <source>
        <dbReference type="Proteomes" id="UP001501627"/>
    </source>
</evidence>
<feature type="region of interest" description="Disordered" evidence="2">
    <location>
        <begin position="150"/>
        <end position="171"/>
    </location>
</feature>
<protein>
    <recommendedName>
        <fullName evidence="3">SWIM-type domain-containing protein</fullName>
    </recommendedName>
</protein>
<evidence type="ECO:0000256" key="2">
    <source>
        <dbReference type="SAM" id="MobiDB-lite"/>
    </source>
</evidence>
<gene>
    <name evidence="4" type="ORF">GCM10022279_13850</name>
</gene>
<sequence>MADCTGSIATLVELLQGRLSQAVMARVCEREKGMFPKPGEIGLGCSCPDWAQMCKHAAAVLYGVGARLDEKPELLFVLRQVDAGELLTAQAAVLSAPKKKPAKARVLDDSALADVFGIDLAVAEEPAKRGKKAVAKKTAAPAVKKVPVKKVAAKKAKKAPARKAAPRTTAP</sequence>
<keyword evidence="5" id="KW-1185">Reference proteome</keyword>
<dbReference type="Proteomes" id="UP001501627">
    <property type="component" value="Unassembled WGS sequence"/>
</dbReference>
<feature type="domain" description="SWIM-type" evidence="3">
    <location>
        <begin position="30"/>
        <end position="65"/>
    </location>
</feature>
<organism evidence="4 5">
    <name type="scientific">Comamonas faecalis</name>
    <dbReference type="NCBI Taxonomy" id="1387849"/>
    <lineage>
        <taxon>Bacteria</taxon>
        <taxon>Pseudomonadati</taxon>
        <taxon>Pseudomonadota</taxon>
        <taxon>Betaproteobacteria</taxon>
        <taxon>Burkholderiales</taxon>
        <taxon>Comamonadaceae</taxon>
        <taxon>Comamonas</taxon>
    </lineage>
</organism>
<dbReference type="RefSeq" id="WP_344868974.1">
    <property type="nucleotide sequence ID" value="NZ_BAABBP010000009.1"/>
</dbReference>
<feature type="compositionally biased region" description="Basic residues" evidence="2">
    <location>
        <begin position="150"/>
        <end position="165"/>
    </location>
</feature>
<dbReference type="InterPro" id="IPR007527">
    <property type="entry name" value="Znf_SWIM"/>
</dbReference>
<dbReference type="PROSITE" id="PS50966">
    <property type="entry name" value="ZF_SWIM"/>
    <property type="match status" value="1"/>
</dbReference>
<reference evidence="5" key="1">
    <citation type="journal article" date="2019" name="Int. J. Syst. Evol. Microbiol.">
        <title>The Global Catalogue of Microorganisms (GCM) 10K type strain sequencing project: providing services to taxonomists for standard genome sequencing and annotation.</title>
        <authorList>
            <consortium name="The Broad Institute Genomics Platform"/>
            <consortium name="The Broad Institute Genome Sequencing Center for Infectious Disease"/>
            <person name="Wu L."/>
            <person name="Ma J."/>
        </authorList>
    </citation>
    <scope>NUCLEOTIDE SEQUENCE [LARGE SCALE GENOMIC DNA]</scope>
    <source>
        <strain evidence="5">JCM 17561</strain>
    </source>
</reference>
<proteinExistence type="predicted"/>
<evidence type="ECO:0000259" key="3">
    <source>
        <dbReference type="PROSITE" id="PS50966"/>
    </source>
</evidence>
<name>A0ABP7R4L5_9BURK</name>
<keyword evidence="1" id="KW-0479">Metal-binding</keyword>
<evidence type="ECO:0000256" key="1">
    <source>
        <dbReference type="PROSITE-ProRule" id="PRU00325"/>
    </source>
</evidence>
<keyword evidence="1" id="KW-0863">Zinc-finger</keyword>